<evidence type="ECO:0000256" key="2">
    <source>
        <dbReference type="ARBA" id="ARBA00022729"/>
    </source>
</evidence>
<dbReference type="PRINTS" id="PR00019">
    <property type="entry name" value="LEURICHRPT"/>
</dbReference>
<dbReference type="Gene3D" id="3.80.10.10">
    <property type="entry name" value="Ribonuclease Inhibitor"/>
    <property type="match status" value="2"/>
</dbReference>
<name>A0A182VK91_ANOME</name>
<dbReference type="InterPro" id="IPR050328">
    <property type="entry name" value="Dev_Immune_Receptor"/>
</dbReference>
<keyword evidence="1" id="KW-0433">Leucine-rich repeat</keyword>
<dbReference type="SUPFAM" id="SSF52058">
    <property type="entry name" value="L domain-like"/>
    <property type="match status" value="1"/>
</dbReference>
<feature type="compositionally biased region" description="Low complexity" evidence="4">
    <location>
        <begin position="16"/>
        <end position="31"/>
    </location>
</feature>
<keyword evidence="6" id="KW-1185">Reference proteome</keyword>
<dbReference type="InterPro" id="IPR032675">
    <property type="entry name" value="LRR_dom_sf"/>
</dbReference>
<reference evidence="5" key="1">
    <citation type="submission" date="2020-05" db="UniProtKB">
        <authorList>
            <consortium name="EnsemblMetazoa"/>
        </authorList>
    </citation>
    <scope>IDENTIFICATION</scope>
    <source>
        <strain evidence="5">MAF</strain>
    </source>
</reference>
<dbReference type="EnsemblMetazoa" id="AMEM016393-RA">
    <property type="protein sequence ID" value="AMEM016393-PA"/>
    <property type="gene ID" value="AMEM016393"/>
</dbReference>
<dbReference type="GO" id="GO:0005615">
    <property type="term" value="C:extracellular space"/>
    <property type="evidence" value="ECO:0007669"/>
    <property type="project" value="TreeGrafter"/>
</dbReference>
<evidence type="ECO:0000313" key="6">
    <source>
        <dbReference type="Proteomes" id="UP000075903"/>
    </source>
</evidence>
<evidence type="ECO:0000256" key="1">
    <source>
        <dbReference type="ARBA" id="ARBA00022614"/>
    </source>
</evidence>
<keyword evidence="3" id="KW-0677">Repeat</keyword>
<dbReference type="STRING" id="30066.A0A182VK91"/>
<dbReference type="VEuPathDB" id="VectorBase:AMEM016393"/>
<proteinExistence type="predicted"/>
<feature type="region of interest" description="Disordered" evidence="4">
    <location>
        <begin position="16"/>
        <end position="81"/>
    </location>
</feature>
<dbReference type="InterPro" id="IPR003591">
    <property type="entry name" value="Leu-rich_rpt_typical-subtyp"/>
</dbReference>
<dbReference type="Pfam" id="PF13855">
    <property type="entry name" value="LRR_8"/>
    <property type="match status" value="1"/>
</dbReference>
<dbReference type="InterPro" id="IPR001611">
    <property type="entry name" value="Leu-rich_rpt"/>
</dbReference>
<dbReference type="SMART" id="SM00369">
    <property type="entry name" value="LRR_TYP"/>
    <property type="match status" value="6"/>
</dbReference>
<accession>A0A182VK91</accession>
<protein>
    <recommendedName>
        <fullName evidence="7">Leucine rich immune protein (Coil-less)</fullName>
    </recommendedName>
</protein>
<evidence type="ECO:0000256" key="3">
    <source>
        <dbReference type="ARBA" id="ARBA00022737"/>
    </source>
</evidence>
<sequence>MTPFVSGTINFTLRGRTASARGSPAAAPALTNRRYGDPARPSLSTAKDSSSSRKSSPPSFRSEDGSAEPGPGASLAAPLAIPPSSPAAGGSALPKAVFGWYVSAMVPPSPPESSSVSPSSGSQWTSLPTIRCSPQYLLMRKSETKRDEGIANGERTRGTMKLLLLLLAVIKSCGSIKIACDYDYTCTIEQLTTSQQLHNLSTYSFGDAGMIKLIDSRVPPEAISSFQPIVNYLILERCRTDQLILPPNCTLQCLSLIQTTIHRLEVFHNAHLYYLSITNSDISSLLPSLYNLTALETVRLWQMRIPVFSFDVLRNMEKLNGIELSYNRIERLELSPNATCCQNLTLLDLSFNRLSTIDCALLSSMQALTVLQLSSNVIQELYGSLHLPSLTELDLSNNRIKSIDLCRWQIGSLKVLNVINNRIEHLLDCLRELQNLQTFQIAGNALTQLDLAPFTHLRLVLLNFSHNRIEIVHNRNAVWPKTVCIKLNGNPVARNTTDLC</sequence>
<organism evidence="5 6">
    <name type="scientific">Anopheles merus</name>
    <name type="common">Mosquito</name>
    <dbReference type="NCBI Taxonomy" id="30066"/>
    <lineage>
        <taxon>Eukaryota</taxon>
        <taxon>Metazoa</taxon>
        <taxon>Ecdysozoa</taxon>
        <taxon>Arthropoda</taxon>
        <taxon>Hexapoda</taxon>
        <taxon>Insecta</taxon>
        <taxon>Pterygota</taxon>
        <taxon>Neoptera</taxon>
        <taxon>Endopterygota</taxon>
        <taxon>Diptera</taxon>
        <taxon>Nematocera</taxon>
        <taxon>Culicoidea</taxon>
        <taxon>Culicidae</taxon>
        <taxon>Anophelinae</taxon>
        <taxon>Anopheles</taxon>
    </lineage>
</organism>
<dbReference type="PROSITE" id="PS51450">
    <property type="entry name" value="LRR"/>
    <property type="match status" value="3"/>
</dbReference>
<dbReference type="PANTHER" id="PTHR24373">
    <property type="entry name" value="SLIT RELATED LEUCINE-RICH REPEAT NEURONAL PROTEIN"/>
    <property type="match status" value="1"/>
</dbReference>
<keyword evidence="2" id="KW-0732">Signal</keyword>
<evidence type="ECO:0008006" key="7">
    <source>
        <dbReference type="Google" id="ProtNLM"/>
    </source>
</evidence>
<dbReference type="Proteomes" id="UP000075903">
    <property type="component" value="Unassembled WGS sequence"/>
</dbReference>
<evidence type="ECO:0000313" key="5">
    <source>
        <dbReference type="EnsemblMetazoa" id="AMEM016393-PA"/>
    </source>
</evidence>
<dbReference type="GO" id="GO:0031012">
    <property type="term" value="C:extracellular matrix"/>
    <property type="evidence" value="ECO:0007669"/>
    <property type="project" value="TreeGrafter"/>
</dbReference>
<feature type="compositionally biased region" description="Low complexity" evidence="4">
    <location>
        <begin position="42"/>
        <end position="60"/>
    </location>
</feature>
<feature type="compositionally biased region" description="Low complexity" evidence="4">
    <location>
        <begin position="67"/>
        <end position="79"/>
    </location>
</feature>
<dbReference type="PANTHER" id="PTHR24373:SF370">
    <property type="entry name" value="FISH-LIPS, ISOFORM E"/>
    <property type="match status" value="1"/>
</dbReference>
<dbReference type="VEuPathDB" id="VectorBase:AMEM21_000168"/>
<dbReference type="AlphaFoldDB" id="A0A182VK91"/>
<evidence type="ECO:0000256" key="4">
    <source>
        <dbReference type="SAM" id="MobiDB-lite"/>
    </source>
</evidence>